<evidence type="ECO:0000256" key="1">
    <source>
        <dbReference type="SAM" id="MobiDB-lite"/>
    </source>
</evidence>
<accession>A0AAV2GVB1</accession>
<proteinExistence type="predicted"/>
<dbReference type="AlphaFoldDB" id="A0AAV2GVB1"/>
<feature type="region of interest" description="Disordered" evidence="1">
    <location>
        <begin position="1"/>
        <end position="40"/>
    </location>
</feature>
<organism evidence="2 3">
    <name type="scientific">Linum trigynum</name>
    <dbReference type="NCBI Taxonomy" id="586398"/>
    <lineage>
        <taxon>Eukaryota</taxon>
        <taxon>Viridiplantae</taxon>
        <taxon>Streptophyta</taxon>
        <taxon>Embryophyta</taxon>
        <taxon>Tracheophyta</taxon>
        <taxon>Spermatophyta</taxon>
        <taxon>Magnoliopsida</taxon>
        <taxon>eudicotyledons</taxon>
        <taxon>Gunneridae</taxon>
        <taxon>Pentapetalae</taxon>
        <taxon>rosids</taxon>
        <taxon>fabids</taxon>
        <taxon>Malpighiales</taxon>
        <taxon>Linaceae</taxon>
        <taxon>Linum</taxon>
    </lineage>
</organism>
<keyword evidence="3" id="KW-1185">Reference proteome</keyword>
<reference evidence="2 3" key="1">
    <citation type="submission" date="2024-04" db="EMBL/GenBank/DDBJ databases">
        <authorList>
            <person name="Fracassetti M."/>
        </authorList>
    </citation>
    <scope>NUCLEOTIDE SEQUENCE [LARGE SCALE GENOMIC DNA]</scope>
</reference>
<name>A0AAV2GVB1_9ROSI</name>
<sequence length="99" mass="10968">MKEELSPQEDRSIAADTRKHHQPQSATTSPKLEQSQDYQRISLRKGKVKVREVISGPTDWNADLIKESGGTIFSPSPDVLGSHWDDHGLVDSQTTLSKG</sequence>
<feature type="compositionally biased region" description="Polar residues" evidence="1">
    <location>
        <begin position="23"/>
        <end position="39"/>
    </location>
</feature>
<dbReference type="EMBL" id="OZ034822">
    <property type="protein sequence ID" value="CAL1413543.1"/>
    <property type="molecule type" value="Genomic_DNA"/>
</dbReference>
<evidence type="ECO:0000313" key="3">
    <source>
        <dbReference type="Proteomes" id="UP001497516"/>
    </source>
</evidence>
<evidence type="ECO:0000313" key="2">
    <source>
        <dbReference type="EMBL" id="CAL1413543.1"/>
    </source>
</evidence>
<protein>
    <submittedName>
        <fullName evidence="2">Uncharacterized protein</fullName>
    </submittedName>
</protein>
<feature type="region of interest" description="Disordered" evidence="1">
    <location>
        <begin position="77"/>
        <end position="99"/>
    </location>
</feature>
<dbReference type="Proteomes" id="UP001497516">
    <property type="component" value="Chromosome 9"/>
</dbReference>
<gene>
    <name evidence="2" type="ORF">LTRI10_LOCUS52767</name>
</gene>
<feature type="compositionally biased region" description="Basic and acidic residues" evidence="1">
    <location>
        <begin position="1"/>
        <end position="17"/>
    </location>
</feature>